<feature type="compositionally biased region" description="Low complexity" evidence="1">
    <location>
        <begin position="161"/>
        <end position="173"/>
    </location>
</feature>
<evidence type="ECO:0000313" key="3">
    <source>
        <dbReference type="Proteomes" id="UP000276215"/>
    </source>
</evidence>
<dbReference type="Proteomes" id="UP000276215">
    <property type="component" value="Unassembled WGS sequence"/>
</dbReference>
<feature type="region of interest" description="Disordered" evidence="1">
    <location>
        <begin position="148"/>
        <end position="194"/>
    </location>
</feature>
<name>A0A3N4IWA7_9PEZI</name>
<dbReference type="EMBL" id="ML120541">
    <property type="protein sequence ID" value="RPA90095.1"/>
    <property type="molecule type" value="Genomic_DNA"/>
</dbReference>
<organism evidence="2 3">
    <name type="scientific">Choiromyces venosus 120613-1</name>
    <dbReference type="NCBI Taxonomy" id="1336337"/>
    <lineage>
        <taxon>Eukaryota</taxon>
        <taxon>Fungi</taxon>
        <taxon>Dikarya</taxon>
        <taxon>Ascomycota</taxon>
        <taxon>Pezizomycotina</taxon>
        <taxon>Pezizomycetes</taxon>
        <taxon>Pezizales</taxon>
        <taxon>Tuberaceae</taxon>
        <taxon>Choiromyces</taxon>
    </lineage>
</organism>
<dbReference type="STRING" id="1336337.A0A3N4IWA7"/>
<evidence type="ECO:0000313" key="2">
    <source>
        <dbReference type="EMBL" id="RPA90095.1"/>
    </source>
</evidence>
<evidence type="ECO:0000256" key="1">
    <source>
        <dbReference type="SAM" id="MobiDB-lite"/>
    </source>
</evidence>
<dbReference type="AlphaFoldDB" id="A0A3N4IWA7"/>
<gene>
    <name evidence="2" type="ORF">L873DRAFT_502793</name>
</gene>
<protein>
    <submittedName>
        <fullName evidence="2">Uncharacterized protein</fullName>
    </submittedName>
</protein>
<accession>A0A3N4IWA7</accession>
<proteinExistence type="predicted"/>
<keyword evidence="3" id="KW-1185">Reference proteome</keyword>
<reference evidence="2 3" key="1">
    <citation type="journal article" date="2018" name="Nat. Ecol. Evol.">
        <title>Pezizomycetes genomes reveal the molecular basis of ectomycorrhizal truffle lifestyle.</title>
        <authorList>
            <person name="Murat C."/>
            <person name="Payen T."/>
            <person name="Noel B."/>
            <person name="Kuo A."/>
            <person name="Morin E."/>
            <person name="Chen J."/>
            <person name="Kohler A."/>
            <person name="Krizsan K."/>
            <person name="Balestrini R."/>
            <person name="Da Silva C."/>
            <person name="Montanini B."/>
            <person name="Hainaut M."/>
            <person name="Levati E."/>
            <person name="Barry K.W."/>
            <person name="Belfiori B."/>
            <person name="Cichocki N."/>
            <person name="Clum A."/>
            <person name="Dockter R.B."/>
            <person name="Fauchery L."/>
            <person name="Guy J."/>
            <person name="Iotti M."/>
            <person name="Le Tacon F."/>
            <person name="Lindquist E.A."/>
            <person name="Lipzen A."/>
            <person name="Malagnac F."/>
            <person name="Mello A."/>
            <person name="Molinier V."/>
            <person name="Miyauchi S."/>
            <person name="Poulain J."/>
            <person name="Riccioni C."/>
            <person name="Rubini A."/>
            <person name="Sitrit Y."/>
            <person name="Splivallo R."/>
            <person name="Traeger S."/>
            <person name="Wang M."/>
            <person name="Zifcakova L."/>
            <person name="Wipf D."/>
            <person name="Zambonelli A."/>
            <person name="Paolocci F."/>
            <person name="Nowrousian M."/>
            <person name="Ottonello S."/>
            <person name="Baldrian P."/>
            <person name="Spatafora J.W."/>
            <person name="Henrissat B."/>
            <person name="Nagy L.G."/>
            <person name="Aury J.M."/>
            <person name="Wincker P."/>
            <person name="Grigoriev I.V."/>
            <person name="Bonfante P."/>
            <person name="Martin F.M."/>
        </authorList>
    </citation>
    <scope>NUCLEOTIDE SEQUENCE [LARGE SCALE GENOMIC DNA]</scope>
    <source>
        <strain evidence="2 3">120613-1</strain>
    </source>
</reference>
<sequence>MSASSSSSGPSTSQQTIAEVLGSIPVSQRQSSRNHDEGNPSVYEILFPLYQQAQASGAKITRAVSLVPVLAEPSRVFLAREMHIVSDAYFDAIRGENLPKAQKAIEDAIARIEAFFRDLGNRGRAWRTGRRQAFTQPAPRPPVIFTAVGSPGEVGKSSAMGEQEQQGQSQSSGVLARDPEDNPEGVAGSMRRSRQEIRREKVIDLWRVT</sequence>